<keyword evidence="4" id="KW-1185">Reference proteome</keyword>
<dbReference type="AlphaFoldDB" id="A0A256LI02"/>
<dbReference type="EMBL" id="NGNX01000005">
    <property type="protein sequence ID" value="OYR93024.1"/>
    <property type="molecule type" value="Genomic_DNA"/>
</dbReference>
<dbReference type="Proteomes" id="UP000215828">
    <property type="component" value="Unassembled WGS sequence"/>
</dbReference>
<dbReference type="RefSeq" id="WP_094495873.1">
    <property type="nucleotide sequence ID" value="NZ_NGNV01000003.1"/>
</dbReference>
<reference evidence="1 4" key="2">
    <citation type="submission" date="2017-05" db="EMBL/GenBank/DDBJ databases">
        <authorList>
            <person name="Lin X.B."/>
            <person name="Stothard P."/>
            <person name="Tasseva G."/>
            <person name="Walter J."/>
        </authorList>
    </citation>
    <scope>NUCLEOTIDE SEQUENCE [LARGE SCALE GENOMIC DNA]</scope>
    <source>
        <strain evidence="1 4">609u</strain>
    </source>
</reference>
<evidence type="ECO:0000313" key="4">
    <source>
        <dbReference type="Proteomes" id="UP000216316"/>
    </source>
</evidence>
<proteinExistence type="predicted"/>
<sequence length="206" mass="23627">MEFNRTKKESNNEKAFRLTLWILSILSVVFALVNIPKQGNISEIRQEIKNTTKQIIITRQQAQNNSPLFAANNFNLTDQEKTATDRLSQGLQTTFGGLKTENDFKTQKNKIQSLMGKKFANFFVVYNPETSYLKNNEVHVYFNNVKDIHHAKVFAYTQYEVKKGTGSEPLSIAFNFDYDLTTQKVNSYKLVTFSTSDVLKNEGSNQ</sequence>
<gene>
    <name evidence="1" type="ORF">CBF53_01105</name>
    <name evidence="2" type="ORF">CBF70_02150</name>
</gene>
<reference evidence="2 3" key="1">
    <citation type="submission" date="2017-04" db="EMBL/GenBank/DDBJ databases">
        <authorList>
            <person name="Afonso C.L."/>
            <person name="Miller P.J."/>
            <person name="Scott M.A."/>
            <person name="Spackman E."/>
            <person name="Goraichik I."/>
            <person name="Dimitrov K.M."/>
            <person name="Suarez D.L."/>
            <person name="Swayne D.E."/>
        </authorList>
    </citation>
    <scope>NUCLEOTIDE SEQUENCE [LARGE SCALE GENOMIC DNA]</scope>
    <source>
        <strain evidence="2 3">609q</strain>
    </source>
</reference>
<evidence type="ECO:0000313" key="3">
    <source>
        <dbReference type="Proteomes" id="UP000215828"/>
    </source>
</evidence>
<reference evidence="3 4" key="3">
    <citation type="submission" date="2017-09" db="EMBL/GenBank/DDBJ databases">
        <title>Tripartite evolution among Lactobacillus johnsonii, Lactobacillus taiwanensis, Lactobacillus reuteri and their rodent host.</title>
        <authorList>
            <person name="Wang T."/>
            <person name="Knowles S."/>
            <person name="Cheng C."/>
        </authorList>
    </citation>
    <scope>NUCLEOTIDE SEQUENCE [LARGE SCALE GENOMIC DNA]</scope>
    <source>
        <strain evidence="2 3">609q</strain>
        <strain evidence="1 4">609u</strain>
    </source>
</reference>
<dbReference type="EMBL" id="NGNV01000003">
    <property type="protein sequence ID" value="OYR88938.1"/>
    <property type="molecule type" value="Genomic_DNA"/>
</dbReference>
<evidence type="ECO:0000313" key="1">
    <source>
        <dbReference type="EMBL" id="OYR88938.1"/>
    </source>
</evidence>
<dbReference type="Proteomes" id="UP000216316">
    <property type="component" value="Unassembled WGS sequence"/>
</dbReference>
<name>A0A256LI02_9LACO</name>
<comment type="caution">
    <text evidence="2">The sequence shown here is derived from an EMBL/GenBank/DDBJ whole genome shotgun (WGS) entry which is preliminary data.</text>
</comment>
<evidence type="ECO:0000313" key="2">
    <source>
        <dbReference type="EMBL" id="OYR93024.1"/>
    </source>
</evidence>
<protein>
    <submittedName>
        <fullName evidence="2">Uncharacterized protein</fullName>
    </submittedName>
</protein>
<organism evidence="2 3">
    <name type="scientific">Lactobacillus taiwanensis</name>
    <dbReference type="NCBI Taxonomy" id="508451"/>
    <lineage>
        <taxon>Bacteria</taxon>
        <taxon>Bacillati</taxon>
        <taxon>Bacillota</taxon>
        <taxon>Bacilli</taxon>
        <taxon>Lactobacillales</taxon>
        <taxon>Lactobacillaceae</taxon>
        <taxon>Lactobacillus</taxon>
    </lineage>
</organism>
<accession>A0A256LI02</accession>